<dbReference type="SUPFAM" id="SSF47616">
    <property type="entry name" value="GST C-terminal domain-like"/>
    <property type="match status" value="1"/>
</dbReference>
<comment type="caution">
    <text evidence="3">The sequence shown here is derived from an EMBL/GenBank/DDBJ whole genome shotgun (WGS) entry which is preliminary data.</text>
</comment>
<dbReference type="PROSITE" id="PS50405">
    <property type="entry name" value="GST_CTER"/>
    <property type="match status" value="1"/>
</dbReference>
<dbReference type="Gene3D" id="1.20.1050.10">
    <property type="match status" value="2"/>
</dbReference>
<evidence type="ECO:0008006" key="5">
    <source>
        <dbReference type="Google" id="ProtNLM"/>
    </source>
</evidence>
<name>A0A9P6FS54_9FUNG</name>
<dbReference type="InterPro" id="IPR004046">
    <property type="entry name" value="GST_C"/>
</dbReference>
<organism evidence="3 4">
    <name type="scientific">Lunasporangiospora selenospora</name>
    <dbReference type="NCBI Taxonomy" id="979761"/>
    <lineage>
        <taxon>Eukaryota</taxon>
        <taxon>Fungi</taxon>
        <taxon>Fungi incertae sedis</taxon>
        <taxon>Mucoromycota</taxon>
        <taxon>Mortierellomycotina</taxon>
        <taxon>Mortierellomycetes</taxon>
        <taxon>Mortierellales</taxon>
        <taxon>Mortierellaceae</taxon>
        <taxon>Lunasporangiospora</taxon>
    </lineage>
</organism>
<reference evidence="3" key="1">
    <citation type="journal article" date="2020" name="Fungal Divers.">
        <title>Resolving the Mortierellaceae phylogeny through synthesis of multi-gene phylogenetics and phylogenomics.</title>
        <authorList>
            <person name="Vandepol N."/>
            <person name="Liber J."/>
            <person name="Desiro A."/>
            <person name="Na H."/>
            <person name="Kennedy M."/>
            <person name="Barry K."/>
            <person name="Grigoriev I.V."/>
            <person name="Miller A.N."/>
            <person name="O'Donnell K."/>
            <person name="Stajich J.E."/>
            <person name="Bonito G."/>
        </authorList>
    </citation>
    <scope>NUCLEOTIDE SEQUENCE</scope>
    <source>
        <strain evidence="3">KOD1015</strain>
    </source>
</reference>
<gene>
    <name evidence="3" type="ORF">BGW38_002385</name>
</gene>
<dbReference type="Pfam" id="PF14497">
    <property type="entry name" value="GST_C_3"/>
    <property type="match status" value="1"/>
</dbReference>
<dbReference type="Gene3D" id="3.40.30.10">
    <property type="entry name" value="Glutaredoxin"/>
    <property type="match status" value="1"/>
</dbReference>
<feature type="domain" description="GST N-terminal" evidence="1">
    <location>
        <begin position="1"/>
        <end position="48"/>
    </location>
</feature>
<evidence type="ECO:0000259" key="2">
    <source>
        <dbReference type="PROSITE" id="PS50405"/>
    </source>
</evidence>
<sequence>DWAASEKHETVFGVLPVLYETTASGEQLSIPEAEAIEQYLAKKFNLLGDQGDVWDEIKVRAFASSQQGLINYYFLRVATVKDGHFVGNKLTLADLKCAFAVEMLMALTGDQYVSEEQTPGLWTVYKTVNAIPSLVAWKATEEYKSLAEGNLRMVGF</sequence>
<dbReference type="PROSITE" id="PS50404">
    <property type="entry name" value="GST_NTER"/>
    <property type="match status" value="1"/>
</dbReference>
<accession>A0A9P6FS54</accession>
<evidence type="ECO:0000313" key="3">
    <source>
        <dbReference type="EMBL" id="KAF9580818.1"/>
    </source>
</evidence>
<evidence type="ECO:0000259" key="1">
    <source>
        <dbReference type="PROSITE" id="PS50404"/>
    </source>
</evidence>
<dbReference type="InterPro" id="IPR036282">
    <property type="entry name" value="Glutathione-S-Trfase_C_sf"/>
</dbReference>
<dbReference type="OrthoDB" id="414243at2759"/>
<dbReference type="EMBL" id="JAABOA010001831">
    <property type="protein sequence ID" value="KAF9580818.1"/>
    <property type="molecule type" value="Genomic_DNA"/>
</dbReference>
<evidence type="ECO:0000313" key="4">
    <source>
        <dbReference type="Proteomes" id="UP000780801"/>
    </source>
</evidence>
<protein>
    <recommendedName>
        <fullName evidence="5">Glutathione S-transferase</fullName>
    </recommendedName>
</protein>
<dbReference type="InterPro" id="IPR004045">
    <property type="entry name" value="Glutathione_S-Trfase_N"/>
</dbReference>
<feature type="non-terminal residue" evidence="3">
    <location>
        <position position="1"/>
    </location>
</feature>
<keyword evidence="4" id="KW-1185">Reference proteome</keyword>
<proteinExistence type="predicted"/>
<feature type="domain" description="GST C-terminal" evidence="2">
    <location>
        <begin position="1"/>
        <end position="146"/>
    </location>
</feature>
<dbReference type="InterPro" id="IPR010987">
    <property type="entry name" value="Glutathione-S-Trfase_C-like"/>
</dbReference>
<dbReference type="Proteomes" id="UP000780801">
    <property type="component" value="Unassembled WGS sequence"/>
</dbReference>
<dbReference type="AlphaFoldDB" id="A0A9P6FS54"/>